<feature type="domain" description="Carboxymuconolactone decarboxylase-like" evidence="1">
    <location>
        <begin position="48"/>
        <end position="112"/>
    </location>
</feature>
<name>A0A0M9VVV7_ESCWE</name>
<accession>A0A0M9VVV7</accession>
<organism evidence="2 3">
    <name type="scientific">Escovopsis weberi</name>
    <dbReference type="NCBI Taxonomy" id="150374"/>
    <lineage>
        <taxon>Eukaryota</taxon>
        <taxon>Fungi</taxon>
        <taxon>Dikarya</taxon>
        <taxon>Ascomycota</taxon>
        <taxon>Pezizomycotina</taxon>
        <taxon>Sordariomycetes</taxon>
        <taxon>Hypocreomycetidae</taxon>
        <taxon>Hypocreales</taxon>
        <taxon>Hypocreaceae</taxon>
        <taxon>Escovopsis</taxon>
    </lineage>
</organism>
<dbReference type="PANTHER" id="PTHR34846:SF11">
    <property type="entry name" value="4-CARBOXYMUCONOLACTONE DECARBOXYLASE FAMILY PROTEIN (AFU_ORTHOLOGUE AFUA_6G11590)"/>
    <property type="match status" value="1"/>
</dbReference>
<dbReference type="InterPro" id="IPR029032">
    <property type="entry name" value="AhpD-like"/>
</dbReference>
<keyword evidence="3" id="KW-1185">Reference proteome</keyword>
<evidence type="ECO:0000313" key="3">
    <source>
        <dbReference type="Proteomes" id="UP000053831"/>
    </source>
</evidence>
<comment type="caution">
    <text evidence="2">The sequence shown here is derived from an EMBL/GenBank/DDBJ whole genome shotgun (WGS) entry which is preliminary data.</text>
</comment>
<dbReference type="Gene3D" id="1.20.1290.10">
    <property type="entry name" value="AhpD-like"/>
    <property type="match status" value="1"/>
</dbReference>
<dbReference type="Proteomes" id="UP000053831">
    <property type="component" value="Unassembled WGS sequence"/>
</dbReference>
<dbReference type="EMBL" id="LGSR01000008">
    <property type="protein sequence ID" value="KOS21393.1"/>
    <property type="molecule type" value="Genomic_DNA"/>
</dbReference>
<gene>
    <name evidence="2" type="ORF">ESCO_004967</name>
</gene>
<dbReference type="Pfam" id="PF02627">
    <property type="entry name" value="CMD"/>
    <property type="match status" value="1"/>
</dbReference>
<dbReference type="GO" id="GO:0051920">
    <property type="term" value="F:peroxiredoxin activity"/>
    <property type="evidence" value="ECO:0007669"/>
    <property type="project" value="InterPro"/>
</dbReference>
<sequence length="149" mass="16838">MRLPYVSDPPPTACAEDEAIVQRTRDRRAPRPLQPLDLTLLHSTPITDGWNSFIGAIRTRTSLDADVREIAISRVAFVNKAWYEWESHSPLVVEAGVDPSVLDILRQPEFPAKPDGLNAKQWAVLLYTDEMTRNVQVRDETFALLRCGL</sequence>
<reference evidence="2 3" key="1">
    <citation type="submission" date="2015-07" db="EMBL/GenBank/DDBJ databases">
        <title>The genome of the fungus Escovopsis weberi, a specialized disease agent of ant agriculture.</title>
        <authorList>
            <person name="de Man T.J."/>
            <person name="Stajich J.E."/>
            <person name="Kubicek C.P."/>
            <person name="Chenthamara K."/>
            <person name="Atanasova L."/>
            <person name="Druzhinina I.S."/>
            <person name="Birnbaum S."/>
            <person name="Barribeau S.M."/>
            <person name="Teiling C."/>
            <person name="Suen G."/>
            <person name="Currie C."/>
            <person name="Gerardo N.M."/>
        </authorList>
    </citation>
    <scope>NUCLEOTIDE SEQUENCE [LARGE SCALE GENOMIC DNA]</scope>
</reference>
<evidence type="ECO:0000259" key="1">
    <source>
        <dbReference type="Pfam" id="PF02627"/>
    </source>
</evidence>
<dbReference type="OrthoDB" id="9998495at2759"/>
<proteinExistence type="predicted"/>
<protein>
    <recommendedName>
        <fullName evidence="1">Carboxymuconolactone decarboxylase-like domain-containing protein</fullName>
    </recommendedName>
</protein>
<dbReference type="InterPro" id="IPR003779">
    <property type="entry name" value="CMD-like"/>
</dbReference>
<dbReference type="SUPFAM" id="SSF69118">
    <property type="entry name" value="AhpD-like"/>
    <property type="match status" value="1"/>
</dbReference>
<evidence type="ECO:0000313" key="2">
    <source>
        <dbReference type="EMBL" id="KOS21393.1"/>
    </source>
</evidence>
<dbReference type="AlphaFoldDB" id="A0A0M9VVV7"/>
<dbReference type="PANTHER" id="PTHR34846">
    <property type="entry name" value="4-CARBOXYMUCONOLACTONE DECARBOXYLASE FAMILY PROTEIN (AFU_ORTHOLOGUE AFUA_6G11590)"/>
    <property type="match status" value="1"/>
</dbReference>